<sequence length="68" mass="7806">MLCNFAGLDCRRVDTSFLEINKYIKGFNVGGTDCKTMYVWSSITNCQDSLIRQEFLNWSCCDIFVYGA</sequence>
<dbReference type="AlphaFoldDB" id="A0A2P2PLT7"/>
<name>A0A2P2PLT7_RHIMU</name>
<dbReference type="EMBL" id="GGEC01075243">
    <property type="protein sequence ID" value="MBX55727.1"/>
    <property type="molecule type" value="Transcribed_RNA"/>
</dbReference>
<evidence type="ECO:0000313" key="1">
    <source>
        <dbReference type="EMBL" id="MBX55727.1"/>
    </source>
</evidence>
<reference evidence="1" key="1">
    <citation type="submission" date="2018-02" db="EMBL/GenBank/DDBJ databases">
        <title>Rhizophora mucronata_Transcriptome.</title>
        <authorList>
            <person name="Meera S.P."/>
            <person name="Sreeshan A."/>
            <person name="Augustine A."/>
        </authorList>
    </citation>
    <scope>NUCLEOTIDE SEQUENCE</scope>
    <source>
        <tissue evidence="1">Leaf</tissue>
    </source>
</reference>
<accession>A0A2P2PLT7</accession>
<protein>
    <submittedName>
        <fullName evidence="1">Uncharacterized protein</fullName>
    </submittedName>
</protein>
<organism evidence="1">
    <name type="scientific">Rhizophora mucronata</name>
    <name type="common">Asiatic mangrove</name>
    <dbReference type="NCBI Taxonomy" id="61149"/>
    <lineage>
        <taxon>Eukaryota</taxon>
        <taxon>Viridiplantae</taxon>
        <taxon>Streptophyta</taxon>
        <taxon>Embryophyta</taxon>
        <taxon>Tracheophyta</taxon>
        <taxon>Spermatophyta</taxon>
        <taxon>Magnoliopsida</taxon>
        <taxon>eudicotyledons</taxon>
        <taxon>Gunneridae</taxon>
        <taxon>Pentapetalae</taxon>
        <taxon>rosids</taxon>
        <taxon>fabids</taxon>
        <taxon>Malpighiales</taxon>
        <taxon>Rhizophoraceae</taxon>
        <taxon>Rhizophora</taxon>
    </lineage>
</organism>
<proteinExistence type="predicted"/>